<keyword evidence="6 7" id="KW-0472">Membrane</keyword>
<feature type="transmembrane region" description="Helical" evidence="7">
    <location>
        <begin position="63"/>
        <end position="81"/>
    </location>
</feature>
<comment type="subcellular location">
    <subcellularLocation>
        <location evidence="1">Membrane</location>
        <topology evidence="1">Multi-pass membrane protein</topology>
    </subcellularLocation>
</comment>
<dbReference type="SUPFAM" id="SSF51735">
    <property type="entry name" value="NAD(P)-binding Rossmann-fold domains"/>
    <property type="match status" value="1"/>
</dbReference>
<feature type="domain" description="RCK N-terminal" evidence="8">
    <location>
        <begin position="413"/>
        <end position="530"/>
    </location>
</feature>
<feature type="transmembrane region" description="Helical" evidence="7">
    <location>
        <begin position="328"/>
        <end position="346"/>
    </location>
</feature>
<evidence type="ECO:0000256" key="3">
    <source>
        <dbReference type="ARBA" id="ARBA00022448"/>
    </source>
</evidence>
<reference evidence="10" key="1">
    <citation type="journal article" date="2024" name="Algal Res.">
        <title>Biochemical, toxicological and genomic investigation of a high-biomass producing Limnothrix strain isolated from Italian shallow drinking water reservoir.</title>
        <authorList>
            <person name="Simonazzi M."/>
            <person name="Shishido T.K."/>
            <person name="Delbaje E."/>
            <person name="Wahlsten M."/>
            <person name="Fewer D.P."/>
            <person name="Sivonen K."/>
            <person name="Pezzolesi L."/>
            <person name="Pistocchi R."/>
        </authorList>
    </citation>
    <scope>NUCLEOTIDE SEQUENCE [LARGE SCALE GENOMIC DNA]</scope>
    <source>
        <strain evidence="10">LRLZ20PSL1</strain>
    </source>
</reference>
<name>A0ABW7C952_9CYAN</name>
<keyword evidence="4 7" id="KW-0812">Transmembrane</keyword>
<gene>
    <name evidence="9" type="ORF">VPK24_08480</name>
</gene>
<dbReference type="EMBL" id="JAZAQF010000050">
    <property type="protein sequence ID" value="MFG3817672.1"/>
    <property type="molecule type" value="Genomic_DNA"/>
</dbReference>
<dbReference type="PANTHER" id="PTHR42751">
    <property type="entry name" value="SODIUM/HYDROGEN EXCHANGER FAMILY/TRKA DOMAIN PROTEIN"/>
    <property type="match status" value="1"/>
</dbReference>
<evidence type="ECO:0000256" key="2">
    <source>
        <dbReference type="ARBA" id="ARBA00005551"/>
    </source>
</evidence>
<dbReference type="Pfam" id="PF00999">
    <property type="entry name" value="Na_H_Exchanger"/>
    <property type="match status" value="1"/>
</dbReference>
<dbReference type="InterPro" id="IPR036291">
    <property type="entry name" value="NAD(P)-bd_dom_sf"/>
</dbReference>
<evidence type="ECO:0000256" key="7">
    <source>
        <dbReference type="SAM" id="Phobius"/>
    </source>
</evidence>
<feature type="transmembrane region" description="Helical" evidence="7">
    <location>
        <begin position="179"/>
        <end position="200"/>
    </location>
</feature>
<evidence type="ECO:0000256" key="6">
    <source>
        <dbReference type="ARBA" id="ARBA00023136"/>
    </source>
</evidence>
<feature type="transmembrane region" description="Helical" evidence="7">
    <location>
        <begin position="32"/>
        <end position="51"/>
    </location>
</feature>
<feature type="transmembrane region" description="Helical" evidence="7">
    <location>
        <begin position="93"/>
        <end position="113"/>
    </location>
</feature>
<keyword evidence="5 7" id="KW-1133">Transmembrane helix</keyword>
<evidence type="ECO:0000313" key="10">
    <source>
        <dbReference type="Proteomes" id="UP001604335"/>
    </source>
</evidence>
<feature type="transmembrane region" description="Helical" evidence="7">
    <location>
        <begin position="358"/>
        <end position="384"/>
    </location>
</feature>
<dbReference type="Gene3D" id="1.20.1530.20">
    <property type="match status" value="1"/>
</dbReference>
<keyword evidence="3" id="KW-0813">Transport</keyword>
<feature type="transmembrane region" description="Helical" evidence="7">
    <location>
        <begin position="220"/>
        <end position="243"/>
    </location>
</feature>
<sequence length="590" mass="62567">MAIEHGIVLDFATVLGTSAIGGYIANKLRQPVILGYLVTGLIIGPFGLQLLSDAAQTEALAEIGVAFLLFALGMEFSLSELGRVRKIAIEGSLLQLGLTTAIVAAATTLTGWAKDLPEGVFLGVVLALSSTAVVLKTLSDRGETNTPHGQVMLAILIAQDIALGLMLAVLPALTQPEDLGQALAIALLKASAFLGAAILAGKWVVPRLMSAVAATESNEIFLLTTIAWCLGVAFVTAELGLSIEMGAFVAGVTIAELDQADQALSKILPLRDTFASLFFASIGMLIDPHLLIEEIFPILGLVVLVMIGKAAIVTPVVLRFGYSFKTAVFAGFGINQIGEFSFILAAQGLAMGLIDKKLYLLLLGTTAIALMLTPLSLATAPWIVKVAGRWSWVNKYFSSLGEPKLTSMPDELAGQVVVAGYGRIGQTIVKVLRDQGYPVLVIDNSEAVINKLREAKIPYLFGDADSELVLEKARIDRAKALAIALPDPASTRLVLQHALKIAPDLDAIARARDGAEIERLTNLGAKEVVQPEFEAALELTSHLLLTLGEDSDDVRQLTGTIRQDCYGINPPPQTLAIEPQVEPEPQEMAA</sequence>
<evidence type="ECO:0000313" key="9">
    <source>
        <dbReference type="EMBL" id="MFG3817672.1"/>
    </source>
</evidence>
<dbReference type="Proteomes" id="UP001604335">
    <property type="component" value="Unassembled WGS sequence"/>
</dbReference>
<dbReference type="RefSeq" id="WP_393012157.1">
    <property type="nucleotide sequence ID" value="NZ_JAZAQF010000050.1"/>
</dbReference>
<feature type="transmembrane region" description="Helical" evidence="7">
    <location>
        <begin position="299"/>
        <end position="322"/>
    </location>
</feature>
<feature type="transmembrane region" description="Helical" evidence="7">
    <location>
        <begin position="6"/>
        <end position="25"/>
    </location>
</feature>
<evidence type="ECO:0000256" key="1">
    <source>
        <dbReference type="ARBA" id="ARBA00004141"/>
    </source>
</evidence>
<dbReference type="PANTHER" id="PTHR42751:SF3">
    <property type="entry name" value="SODIUM_GLUTAMATE SYMPORTER"/>
    <property type="match status" value="1"/>
</dbReference>
<feature type="transmembrane region" description="Helical" evidence="7">
    <location>
        <begin position="119"/>
        <end position="139"/>
    </location>
</feature>
<proteinExistence type="inferred from homology"/>
<dbReference type="PROSITE" id="PS51201">
    <property type="entry name" value="RCK_N"/>
    <property type="match status" value="1"/>
</dbReference>
<keyword evidence="10" id="KW-1185">Reference proteome</keyword>
<comment type="similarity">
    <text evidence="2">Belongs to the monovalent cation:proton antiporter 2 (CPA2) transporter (TC 2.A.37) family.</text>
</comment>
<organism evidence="9 10">
    <name type="scientific">Limnothrix redekei LRLZ20PSL1</name>
    <dbReference type="NCBI Taxonomy" id="3112953"/>
    <lineage>
        <taxon>Bacteria</taxon>
        <taxon>Bacillati</taxon>
        <taxon>Cyanobacteriota</taxon>
        <taxon>Cyanophyceae</taxon>
        <taxon>Pseudanabaenales</taxon>
        <taxon>Pseudanabaenaceae</taxon>
        <taxon>Limnothrix</taxon>
    </lineage>
</organism>
<dbReference type="InterPro" id="IPR006153">
    <property type="entry name" value="Cation/H_exchanger_TM"/>
</dbReference>
<evidence type="ECO:0000256" key="4">
    <source>
        <dbReference type="ARBA" id="ARBA00022692"/>
    </source>
</evidence>
<dbReference type="InterPro" id="IPR038770">
    <property type="entry name" value="Na+/solute_symporter_sf"/>
</dbReference>
<evidence type="ECO:0000256" key="5">
    <source>
        <dbReference type="ARBA" id="ARBA00022989"/>
    </source>
</evidence>
<dbReference type="Pfam" id="PF02254">
    <property type="entry name" value="TrkA_N"/>
    <property type="match status" value="1"/>
</dbReference>
<protein>
    <submittedName>
        <fullName evidence="9">Cation:proton antiporter</fullName>
    </submittedName>
</protein>
<feature type="transmembrane region" description="Helical" evidence="7">
    <location>
        <begin position="151"/>
        <end position="173"/>
    </location>
</feature>
<accession>A0ABW7C952</accession>
<evidence type="ECO:0000259" key="8">
    <source>
        <dbReference type="PROSITE" id="PS51201"/>
    </source>
</evidence>
<dbReference type="Gene3D" id="3.40.50.720">
    <property type="entry name" value="NAD(P)-binding Rossmann-like Domain"/>
    <property type="match status" value="1"/>
</dbReference>
<dbReference type="InterPro" id="IPR003148">
    <property type="entry name" value="RCK_N"/>
</dbReference>
<comment type="caution">
    <text evidence="9">The sequence shown here is derived from an EMBL/GenBank/DDBJ whole genome shotgun (WGS) entry which is preliminary data.</text>
</comment>
<feature type="transmembrane region" description="Helical" evidence="7">
    <location>
        <begin position="274"/>
        <end position="292"/>
    </location>
</feature>